<accession>A0A150JKL0</accession>
<accession>A0A150JK53</accession>
<dbReference type="EMBL" id="LNJE01000009">
    <property type="protein sequence ID" value="KYC57770.1"/>
    <property type="molecule type" value="Genomic_DNA"/>
</dbReference>
<proteinExistence type="predicted"/>
<organism evidence="2 4">
    <name type="scientific">Candidatus Methanofastidiosum methylothiophilum</name>
    <dbReference type="NCBI Taxonomy" id="1705564"/>
    <lineage>
        <taxon>Archaea</taxon>
        <taxon>Methanobacteriati</taxon>
        <taxon>Methanobacteriota</taxon>
        <taxon>Stenosarchaea group</taxon>
        <taxon>Candidatus Methanofastidiosia</taxon>
        <taxon>Candidatus Methanofastidiosales</taxon>
        <taxon>Candidatus Methanofastidiosaceae</taxon>
        <taxon>Candidatus Methanofastidiosum</taxon>
    </lineage>
</organism>
<reference evidence="2 4" key="1">
    <citation type="journal article" date="2016" name="ISME J.">
        <title>Chasing the elusive Euryarchaeota class WSA2: genomes reveal a uniquely fastidious methyl-reducing methanogen.</title>
        <authorList>
            <person name="Nobu M.K."/>
            <person name="Narihiro T."/>
            <person name="Kuroda K."/>
            <person name="Mei R."/>
            <person name="Liu W.T."/>
        </authorList>
    </citation>
    <scope>NUCLEOTIDE SEQUENCE [LARGE SCALE GENOMIC DNA]</scope>
    <source>
        <strain evidence="2">ADurb1013_Bin02101</strain>
        <strain evidence="3">ADurb1213_Bin02801</strain>
    </source>
</reference>
<feature type="domain" description="Dinitrogenase iron-molybdenum cofactor biosynthesis" evidence="1">
    <location>
        <begin position="13"/>
        <end position="102"/>
    </location>
</feature>
<evidence type="ECO:0000313" key="2">
    <source>
        <dbReference type="EMBL" id="KYC55421.1"/>
    </source>
</evidence>
<sequence>MKVAISSTGTEIDSEVDQRFGRCNYFLIFDDKTNNLEVFPNPSASTSNGSGIETAKNLTKKGIKAIICGNIGPNAFQVLDAEGIDIVNGFKGTVREAIKNFKEGNYSKASSPNVRTHSGIMR</sequence>
<dbReference type="CDD" id="cd00851">
    <property type="entry name" value="MTH1175"/>
    <property type="match status" value="1"/>
</dbReference>
<dbReference type="InterPro" id="IPR003731">
    <property type="entry name" value="Di-Nase_FeMo-co_biosynth"/>
</dbReference>
<dbReference type="SUPFAM" id="SSF53146">
    <property type="entry name" value="Nitrogenase accessory factor-like"/>
    <property type="match status" value="1"/>
</dbReference>
<dbReference type="AlphaFoldDB" id="A0A150JDY0"/>
<evidence type="ECO:0000259" key="1">
    <source>
        <dbReference type="Pfam" id="PF02579"/>
    </source>
</evidence>
<gene>
    <name evidence="2" type="ORF">AN188_00071</name>
    <name evidence="3" type="ORF">APG09_00910</name>
</gene>
<protein>
    <submittedName>
        <fullName evidence="2">Dinitrogenase iron-molybdenum cofactor</fullName>
    </submittedName>
</protein>
<evidence type="ECO:0000313" key="4">
    <source>
        <dbReference type="Proteomes" id="UP000092420"/>
    </source>
</evidence>
<dbReference type="Gene3D" id="3.30.420.130">
    <property type="entry name" value="Dinitrogenase iron-molybdenum cofactor biosynthesis domain"/>
    <property type="match status" value="1"/>
</dbReference>
<dbReference type="InterPro" id="IPR033913">
    <property type="entry name" value="MTH1175_dom"/>
</dbReference>
<dbReference type="PANTHER" id="PTHR42983:SF1">
    <property type="entry name" value="IRON-MOLYBDENUM PROTEIN"/>
    <property type="match status" value="1"/>
</dbReference>
<dbReference type="Proteomes" id="UP000092420">
    <property type="component" value="Unassembled WGS sequence"/>
</dbReference>
<dbReference type="Pfam" id="PF02579">
    <property type="entry name" value="Nitro_FeMo-Co"/>
    <property type="match status" value="1"/>
</dbReference>
<dbReference type="PANTHER" id="PTHR42983">
    <property type="entry name" value="DINITROGENASE IRON-MOLYBDENUM COFACTOR PROTEIN-RELATED"/>
    <property type="match status" value="1"/>
</dbReference>
<comment type="caution">
    <text evidence="2">The sequence shown here is derived from an EMBL/GenBank/DDBJ whole genome shotgun (WGS) entry which is preliminary data.</text>
</comment>
<name>A0A150JDY0_9EURY</name>
<evidence type="ECO:0000313" key="3">
    <source>
        <dbReference type="EMBL" id="KYC57770.1"/>
    </source>
</evidence>
<dbReference type="InterPro" id="IPR036105">
    <property type="entry name" value="DiNase_FeMo-co_biosyn_sf"/>
</dbReference>
<dbReference type="EMBL" id="LNJB01000001">
    <property type="protein sequence ID" value="KYC55421.1"/>
    <property type="molecule type" value="Genomic_DNA"/>
</dbReference>
<accession>A0A150JDY0</accession>